<keyword evidence="1" id="KW-0732">Signal</keyword>
<dbReference type="RefSeq" id="WP_007195384.1">
    <property type="nucleotide sequence ID" value="NZ_AFWV01000021.1"/>
</dbReference>
<evidence type="ECO:0000313" key="3">
    <source>
        <dbReference type="Proteomes" id="UP000005459"/>
    </source>
</evidence>
<feature type="chain" id="PRO_5003394358" evidence="1">
    <location>
        <begin position="20"/>
        <end position="115"/>
    </location>
</feature>
<dbReference type="AlphaFoldDB" id="F9UHW0"/>
<dbReference type="EMBL" id="AFWV01000021">
    <property type="protein sequence ID" value="EGV16136.1"/>
    <property type="molecule type" value="Genomic_DNA"/>
</dbReference>
<organism evidence="2 3">
    <name type="scientific">Thiocapsa marina 5811</name>
    <dbReference type="NCBI Taxonomy" id="768671"/>
    <lineage>
        <taxon>Bacteria</taxon>
        <taxon>Pseudomonadati</taxon>
        <taxon>Pseudomonadota</taxon>
        <taxon>Gammaproteobacteria</taxon>
        <taxon>Chromatiales</taxon>
        <taxon>Chromatiaceae</taxon>
        <taxon>Thiocapsa</taxon>
    </lineage>
</organism>
<keyword evidence="3" id="KW-1185">Reference proteome</keyword>
<protein>
    <submittedName>
        <fullName evidence="2">Uncharacterized protein</fullName>
    </submittedName>
</protein>
<feature type="signal peptide" evidence="1">
    <location>
        <begin position="1"/>
        <end position="19"/>
    </location>
</feature>
<name>F9UHW0_9GAMM</name>
<sequence>MSRSVLLALGLTLLPAAQACDTTWDITLVTFGEGVSIELRAGSPGTSRVLATRQSSGGHVVFSNLCAGDYFLAIGNNETVNVTPVRTFEDGADYQSRITVQTGSGNVSTRSRSSL</sequence>
<dbReference type="Proteomes" id="UP000005459">
    <property type="component" value="Unassembled WGS sequence"/>
</dbReference>
<dbReference type="OrthoDB" id="8559002at2"/>
<proteinExistence type="predicted"/>
<accession>F9UHW0</accession>
<dbReference type="PROSITE" id="PS51257">
    <property type="entry name" value="PROKAR_LIPOPROTEIN"/>
    <property type="match status" value="1"/>
</dbReference>
<evidence type="ECO:0000313" key="2">
    <source>
        <dbReference type="EMBL" id="EGV16136.1"/>
    </source>
</evidence>
<gene>
    <name evidence="2" type="ORF">ThimaDRAFT_4513</name>
</gene>
<evidence type="ECO:0000256" key="1">
    <source>
        <dbReference type="SAM" id="SignalP"/>
    </source>
</evidence>
<reference evidence="2 3" key="1">
    <citation type="submission" date="2011-06" db="EMBL/GenBank/DDBJ databases">
        <title>The draft genome of Thiocapsa marina 5811.</title>
        <authorList>
            <consortium name="US DOE Joint Genome Institute (JGI-PGF)"/>
            <person name="Lucas S."/>
            <person name="Han J."/>
            <person name="Cheng J.-F."/>
            <person name="Goodwin L."/>
            <person name="Pitluck S."/>
            <person name="Peters L."/>
            <person name="Land M.L."/>
            <person name="Hauser L."/>
            <person name="Vogl K."/>
            <person name="Liu Z."/>
            <person name="Imhoff J."/>
            <person name="Thiel V."/>
            <person name="Frigaard N.-U."/>
            <person name="Bryant D."/>
            <person name="Woyke T.J."/>
        </authorList>
    </citation>
    <scope>NUCLEOTIDE SEQUENCE [LARGE SCALE GENOMIC DNA]</scope>
    <source>
        <strain evidence="2 3">5811</strain>
    </source>
</reference>